<dbReference type="PANTHER" id="PTHR38462">
    <property type="entry name" value="EXONUCLEASE-LIKE PROTEIN"/>
    <property type="match status" value="1"/>
</dbReference>
<comment type="caution">
    <text evidence="2">The sequence shown here is derived from an EMBL/GenBank/DDBJ whole genome shotgun (WGS) entry which is preliminary data.</text>
</comment>
<protein>
    <recommendedName>
        <fullName evidence="1">YprB ribonuclease H-like domain-containing protein</fullName>
    </recommendedName>
</protein>
<dbReference type="InterPro" id="IPR036397">
    <property type="entry name" value="RNaseH_sf"/>
</dbReference>
<name>A0A6A8MAF1_9FIRM</name>
<feature type="domain" description="YprB ribonuclease H-like" evidence="1">
    <location>
        <begin position="30"/>
        <end position="198"/>
    </location>
</feature>
<organism evidence="2">
    <name type="scientific">Baileyella intestinalis</name>
    <dbReference type="NCBI Taxonomy" id="2606709"/>
    <lineage>
        <taxon>Bacteria</taxon>
        <taxon>Bacillati</taxon>
        <taxon>Bacillota</taxon>
        <taxon>Clostridia</taxon>
        <taxon>Peptostreptococcales</taxon>
        <taxon>Anaerovoracaceae</taxon>
        <taxon>Baileyella</taxon>
    </lineage>
</organism>
<evidence type="ECO:0000313" key="2">
    <source>
        <dbReference type="EMBL" id="MST69408.1"/>
    </source>
</evidence>
<dbReference type="InterPro" id="IPR038720">
    <property type="entry name" value="YprB_RNase_H-like_dom"/>
</dbReference>
<dbReference type="GO" id="GO:0003676">
    <property type="term" value="F:nucleic acid binding"/>
    <property type="evidence" value="ECO:0007669"/>
    <property type="project" value="InterPro"/>
</dbReference>
<dbReference type="EMBL" id="VUNB01000005">
    <property type="protein sequence ID" value="MST69408.1"/>
    <property type="molecule type" value="Genomic_DNA"/>
</dbReference>
<evidence type="ECO:0000259" key="1">
    <source>
        <dbReference type="Pfam" id="PF13482"/>
    </source>
</evidence>
<dbReference type="Pfam" id="PF13482">
    <property type="entry name" value="RNase_H_2"/>
    <property type="match status" value="1"/>
</dbReference>
<dbReference type="InterPro" id="IPR012337">
    <property type="entry name" value="RNaseH-like_sf"/>
</dbReference>
<dbReference type="Gene3D" id="3.30.420.10">
    <property type="entry name" value="Ribonuclease H-like superfamily/Ribonuclease H"/>
    <property type="match status" value="1"/>
</dbReference>
<reference evidence="2" key="1">
    <citation type="submission" date="2019-09" db="EMBL/GenBank/DDBJ databases">
        <title>In-depth cultivation of the pig gut microbiome towards novel bacterial diversity and tailored functional studies.</title>
        <authorList>
            <person name="Wylensek D."/>
            <person name="Hitch T.C.A."/>
            <person name="Clavel T."/>
        </authorList>
    </citation>
    <scope>NUCLEOTIDE SEQUENCE</scope>
    <source>
        <strain evidence="2">RF-744-FAT-WT-3</strain>
    </source>
</reference>
<dbReference type="SUPFAM" id="SSF53098">
    <property type="entry name" value="Ribonuclease H-like"/>
    <property type="match status" value="1"/>
</dbReference>
<dbReference type="AlphaFoldDB" id="A0A6A8MAF1"/>
<accession>A0A6A8MAF1</accession>
<sequence length="357" mass="39991">MKKFTRRYSFSHEMGSITKRWFDDLTPCVYDIETTGLSRTSDRIILTAMLIPDERGAEITQFLAESPFEEDQVLEATVNHMNDRAIDYLITYNGASFDVPFTQERVDRCHLPYSAAYYDFDLYRFLRTYSILPGEIGSISQKNVEDFFGIGGSRRDIITGRESVKLFKEYVIDGSPVKEKIILTHNREDVLQLYKLFCTLTATDFTSILKAGIIPEAALGKTGLPAAGGLLTVRPRPSKGRLKVTGSQNCARLINTGSGGPFNGVKFSSDPQDIAGEFREKTSDFTADIPVIRKGDSAFADLTIFDPELDNLSYFSDLPGYVNGFLVLAEDGIMKDTEVNSLSVWVAERLRNDLLKQ</sequence>
<dbReference type="RefSeq" id="WP_154572869.1">
    <property type="nucleotide sequence ID" value="NZ_VUNB01000005.1"/>
</dbReference>
<gene>
    <name evidence="2" type="ORF">FYJ66_07370</name>
</gene>
<proteinExistence type="predicted"/>
<dbReference type="PANTHER" id="PTHR38462:SF1">
    <property type="entry name" value="YPRB RIBONUCLEASE H-LIKE DOMAIN-CONTAINING PROTEIN"/>
    <property type="match status" value="1"/>
</dbReference>